<dbReference type="GO" id="GO:0004519">
    <property type="term" value="F:endonuclease activity"/>
    <property type="evidence" value="ECO:0007669"/>
    <property type="project" value="UniProtKB-KW"/>
</dbReference>
<evidence type="ECO:0000313" key="9">
    <source>
        <dbReference type="EMBL" id="SNT37788.1"/>
    </source>
</evidence>
<evidence type="ECO:0000256" key="2">
    <source>
        <dbReference type="ARBA" id="ARBA00022649"/>
    </source>
</evidence>
<organism evidence="9 10">
    <name type="scientific">Ekhidna lutea</name>
    <dbReference type="NCBI Taxonomy" id="447679"/>
    <lineage>
        <taxon>Bacteria</taxon>
        <taxon>Pseudomonadati</taxon>
        <taxon>Bacteroidota</taxon>
        <taxon>Cytophagia</taxon>
        <taxon>Cytophagales</taxon>
        <taxon>Reichenbachiellaceae</taxon>
        <taxon>Ekhidna</taxon>
    </lineage>
</organism>
<reference evidence="9 10" key="1">
    <citation type="submission" date="2017-06" db="EMBL/GenBank/DDBJ databases">
        <authorList>
            <person name="Kim H.J."/>
            <person name="Triplett B.A."/>
        </authorList>
    </citation>
    <scope>NUCLEOTIDE SEQUENCE [LARGE SCALE GENOMIC DNA]</scope>
    <source>
        <strain evidence="9 10">DSM 19307</strain>
    </source>
</reference>
<dbReference type="GO" id="GO:0016787">
    <property type="term" value="F:hydrolase activity"/>
    <property type="evidence" value="ECO:0007669"/>
    <property type="project" value="UniProtKB-KW"/>
</dbReference>
<dbReference type="AlphaFoldDB" id="A0A239M6L9"/>
<name>A0A239M6L9_EKHLU</name>
<keyword evidence="10" id="KW-1185">Reference proteome</keyword>
<evidence type="ECO:0000256" key="5">
    <source>
        <dbReference type="ARBA" id="ARBA00022801"/>
    </source>
</evidence>
<dbReference type="InterPro" id="IPR029060">
    <property type="entry name" value="PIN-like_dom_sf"/>
</dbReference>
<comment type="cofactor">
    <cofactor evidence="1">
        <name>Mg(2+)</name>
        <dbReference type="ChEBI" id="CHEBI:18420"/>
    </cofactor>
</comment>
<dbReference type="InterPro" id="IPR050556">
    <property type="entry name" value="Type_II_TA_system_RNase"/>
</dbReference>
<evidence type="ECO:0000256" key="7">
    <source>
        <dbReference type="ARBA" id="ARBA00038093"/>
    </source>
</evidence>
<comment type="similarity">
    <text evidence="7">Belongs to the PINc/VapC protein family.</text>
</comment>
<protein>
    <submittedName>
        <fullName evidence="9">tRNA(fMet)-specific endonuclease VapC</fullName>
    </submittedName>
</protein>
<dbReference type="PANTHER" id="PTHR33653:SF1">
    <property type="entry name" value="RIBONUCLEASE VAPC2"/>
    <property type="match status" value="1"/>
</dbReference>
<dbReference type="SUPFAM" id="SSF88723">
    <property type="entry name" value="PIN domain-like"/>
    <property type="match status" value="1"/>
</dbReference>
<evidence type="ECO:0000256" key="1">
    <source>
        <dbReference type="ARBA" id="ARBA00001946"/>
    </source>
</evidence>
<proteinExistence type="inferred from homology"/>
<dbReference type="PANTHER" id="PTHR33653">
    <property type="entry name" value="RIBONUCLEASE VAPC2"/>
    <property type="match status" value="1"/>
</dbReference>
<keyword evidence="9" id="KW-0255">Endonuclease</keyword>
<evidence type="ECO:0000256" key="4">
    <source>
        <dbReference type="ARBA" id="ARBA00022723"/>
    </source>
</evidence>
<dbReference type="InterPro" id="IPR002716">
    <property type="entry name" value="PIN_dom"/>
</dbReference>
<evidence type="ECO:0000313" key="10">
    <source>
        <dbReference type="Proteomes" id="UP000198393"/>
    </source>
</evidence>
<dbReference type="Gene3D" id="3.40.50.1010">
    <property type="entry name" value="5'-nuclease"/>
    <property type="match status" value="1"/>
</dbReference>
<gene>
    <name evidence="9" type="ORF">SAMN05421640_3634</name>
</gene>
<dbReference type="RefSeq" id="WP_089358308.1">
    <property type="nucleotide sequence ID" value="NZ_FZPD01000007.1"/>
</dbReference>
<dbReference type="OrthoDB" id="9796690at2"/>
<dbReference type="CDD" id="cd18744">
    <property type="entry name" value="PIN_VapC4-5_FitB-like"/>
    <property type="match status" value="1"/>
</dbReference>
<keyword evidence="5" id="KW-0378">Hydrolase</keyword>
<sequence length="134" mass="15143">MNPSLIDTDILSYFLKGNKQVTENFELYLKEQSKITISEITYFEVLSGLTFKKATKQIQEFEDFISTCEVLKLSTTSLRISANIYAELREKGVTIGTADLLISGIALANKLTLVTNNQKHYQPITKLATSNWNE</sequence>
<evidence type="ECO:0000259" key="8">
    <source>
        <dbReference type="Pfam" id="PF01850"/>
    </source>
</evidence>
<dbReference type="Proteomes" id="UP000198393">
    <property type="component" value="Unassembled WGS sequence"/>
</dbReference>
<dbReference type="EMBL" id="FZPD01000007">
    <property type="protein sequence ID" value="SNT37788.1"/>
    <property type="molecule type" value="Genomic_DNA"/>
</dbReference>
<keyword evidence="4" id="KW-0479">Metal-binding</keyword>
<dbReference type="Pfam" id="PF01850">
    <property type="entry name" value="PIN"/>
    <property type="match status" value="1"/>
</dbReference>
<evidence type="ECO:0000256" key="3">
    <source>
        <dbReference type="ARBA" id="ARBA00022722"/>
    </source>
</evidence>
<feature type="domain" description="PIN" evidence="8">
    <location>
        <begin position="5"/>
        <end position="121"/>
    </location>
</feature>
<keyword evidence="2" id="KW-1277">Toxin-antitoxin system</keyword>
<accession>A0A239M6L9</accession>
<dbReference type="GO" id="GO:0046872">
    <property type="term" value="F:metal ion binding"/>
    <property type="evidence" value="ECO:0007669"/>
    <property type="project" value="UniProtKB-KW"/>
</dbReference>
<evidence type="ECO:0000256" key="6">
    <source>
        <dbReference type="ARBA" id="ARBA00022842"/>
    </source>
</evidence>
<keyword evidence="6" id="KW-0460">Magnesium</keyword>
<keyword evidence="3" id="KW-0540">Nuclease</keyword>